<feature type="domain" description="Sodium/calcium exchanger membrane region" evidence="6">
    <location>
        <begin position="166"/>
        <end position="301"/>
    </location>
</feature>
<feature type="transmembrane region" description="Helical" evidence="5">
    <location>
        <begin position="189"/>
        <end position="208"/>
    </location>
</feature>
<keyword evidence="8" id="KW-1185">Reference proteome</keyword>
<feature type="transmembrane region" description="Helical" evidence="5">
    <location>
        <begin position="103"/>
        <end position="121"/>
    </location>
</feature>
<keyword evidence="2 5" id="KW-0812">Transmembrane</keyword>
<evidence type="ECO:0000259" key="6">
    <source>
        <dbReference type="Pfam" id="PF01699"/>
    </source>
</evidence>
<protein>
    <submittedName>
        <fullName evidence="7">Na+/Ca+ antiporter, CaCA family</fullName>
    </submittedName>
</protein>
<feature type="transmembrane region" description="Helical" evidence="5">
    <location>
        <begin position="6"/>
        <end position="23"/>
    </location>
</feature>
<feature type="transmembrane region" description="Helical" evidence="5">
    <location>
        <begin position="263"/>
        <end position="280"/>
    </location>
</feature>
<organism evidence="7 8">
    <name type="scientific">Hippea maritima (strain ATCC 700847 / DSM 10411 / MH2)</name>
    <dbReference type="NCBI Taxonomy" id="760142"/>
    <lineage>
        <taxon>Bacteria</taxon>
        <taxon>Pseudomonadati</taxon>
        <taxon>Campylobacterota</taxon>
        <taxon>Desulfurellia</taxon>
        <taxon>Desulfurellales</taxon>
        <taxon>Hippeaceae</taxon>
        <taxon>Hippea</taxon>
    </lineage>
</organism>
<keyword evidence="3 5" id="KW-1133">Transmembrane helix</keyword>
<dbReference type="GO" id="GO:0005886">
    <property type="term" value="C:plasma membrane"/>
    <property type="evidence" value="ECO:0007669"/>
    <property type="project" value="TreeGrafter"/>
</dbReference>
<dbReference type="OrthoDB" id="9794225at2"/>
<dbReference type="FunCoup" id="F2LVD5">
    <property type="interactions" value="95"/>
</dbReference>
<feature type="transmembrane region" description="Helical" evidence="5">
    <location>
        <begin position="166"/>
        <end position="183"/>
    </location>
</feature>
<dbReference type="Pfam" id="PF01699">
    <property type="entry name" value="Na_Ca_ex"/>
    <property type="match status" value="2"/>
</dbReference>
<dbReference type="RefSeq" id="WP_013681760.1">
    <property type="nucleotide sequence ID" value="NC_015318.1"/>
</dbReference>
<proteinExistence type="predicted"/>
<reference evidence="8" key="2">
    <citation type="submission" date="2011-03" db="EMBL/GenBank/DDBJ databases">
        <title>The complete genome of Hippea maritima DSM 10411.</title>
        <authorList>
            <consortium name="US DOE Joint Genome Institute (JGI-PGF)"/>
            <person name="Lucas S."/>
            <person name="Copeland A."/>
            <person name="Lapidus A."/>
            <person name="Bruce D."/>
            <person name="Goodwin L."/>
            <person name="Pitluck S."/>
            <person name="Peters L."/>
            <person name="Kyrpides N."/>
            <person name="Mavromatis K."/>
            <person name="Pagani I."/>
            <person name="Ivanova N."/>
            <person name="Mikhailova N."/>
            <person name="Lu M."/>
            <person name="Detter J.C."/>
            <person name="Tapia R."/>
            <person name="Han C."/>
            <person name="Land M."/>
            <person name="Hauser L."/>
            <person name="Markowitz V."/>
            <person name="Cheng J.-F."/>
            <person name="Hugenholtz P."/>
            <person name="Woyke T."/>
            <person name="Wu D."/>
            <person name="Spring S."/>
            <person name="Schroeder M."/>
            <person name="Brambilla E."/>
            <person name="Klenk H.-P."/>
            <person name="Eisen J.A."/>
        </authorList>
    </citation>
    <scope>NUCLEOTIDE SEQUENCE [LARGE SCALE GENOMIC DNA]</scope>
    <source>
        <strain evidence="8">ATCC 700847 / DSM 10411 / MH2</strain>
    </source>
</reference>
<evidence type="ECO:0000256" key="3">
    <source>
        <dbReference type="ARBA" id="ARBA00022989"/>
    </source>
</evidence>
<dbReference type="InterPro" id="IPR004481">
    <property type="entry name" value="K/Na/Ca-exchanger"/>
</dbReference>
<gene>
    <name evidence="7" type="ordered locus">Hipma_0749</name>
</gene>
<evidence type="ECO:0000256" key="5">
    <source>
        <dbReference type="SAM" id="Phobius"/>
    </source>
</evidence>
<feature type="transmembrane region" description="Helical" evidence="5">
    <location>
        <begin position="229"/>
        <end position="251"/>
    </location>
</feature>
<accession>F2LVD5</accession>
<sequence length="305" mass="33160">MLAYQTVIFVVSLFVVVKSADYFTESAEKVGLFFGLSPFIVGAVILSIGTSLPELVTSIAAVLQKHSEIVIADVVGSNITNILLVLGTSLLFSKNERLKHNAALVDIPILIFSAFFIYLAFNGKNFTYREGIFSLSALLVYILYAVNSKKIELEEKVNRITIKEPFVLIVSLILLNIGSKYTIKSVIEISNIIGITTGVIAATVVALGTSLPELLVSVVASKKGKLEMAIGNVVGSNIFNAFGVLGFSSILGDIRADKSTIEFGIPFMIASSVLLGFIVQNEKISKWVGATLLIFYMFFIYKMFI</sequence>
<dbReference type="Gene3D" id="1.20.1420.30">
    <property type="entry name" value="NCX, central ion-binding region"/>
    <property type="match status" value="1"/>
</dbReference>
<dbReference type="STRING" id="760142.Hipma_0749"/>
<dbReference type="GO" id="GO:0006874">
    <property type="term" value="P:intracellular calcium ion homeostasis"/>
    <property type="evidence" value="ECO:0007669"/>
    <property type="project" value="TreeGrafter"/>
</dbReference>
<name>F2LVD5_HIPMA</name>
<dbReference type="AlphaFoldDB" id="F2LVD5"/>
<dbReference type="GO" id="GO:0008273">
    <property type="term" value="F:calcium, potassium:sodium antiporter activity"/>
    <property type="evidence" value="ECO:0007669"/>
    <property type="project" value="TreeGrafter"/>
</dbReference>
<reference evidence="7 8" key="1">
    <citation type="journal article" date="2011" name="Stand. Genomic Sci.">
        <title>Complete genome sequence of the thermophilic sulfur-reducer Hippea maritima type strain (MH(2)).</title>
        <authorList>
            <person name="Huntemann M."/>
            <person name="Lu M."/>
            <person name="Nolan M."/>
            <person name="Lapidus A."/>
            <person name="Lucas S."/>
            <person name="Hammon N."/>
            <person name="Deshpande S."/>
            <person name="Cheng J.F."/>
            <person name="Tapia R."/>
            <person name="Han C."/>
            <person name="Goodwin L."/>
            <person name="Pitluck S."/>
            <person name="Liolios K."/>
            <person name="Pagani I."/>
            <person name="Ivanova N."/>
            <person name="Ovchinikova G."/>
            <person name="Pati A."/>
            <person name="Chen A."/>
            <person name="Palaniappan K."/>
            <person name="Land M."/>
            <person name="Hauser L."/>
            <person name="Jeffries C.D."/>
            <person name="Detter J.C."/>
            <person name="Brambilla E.M."/>
            <person name="Rohde M."/>
            <person name="Spring S."/>
            <person name="Goker M."/>
            <person name="Woyke T."/>
            <person name="Bristow J."/>
            <person name="Eisen J.A."/>
            <person name="Markowitz V."/>
            <person name="Hugenholtz P."/>
            <person name="Kyrpides N.C."/>
            <person name="Klenk H.P."/>
            <person name="Mavromatis K."/>
        </authorList>
    </citation>
    <scope>NUCLEOTIDE SEQUENCE [LARGE SCALE GENOMIC DNA]</scope>
    <source>
        <strain evidence="8">ATCC 700847 / DSM 10411 / MH2</strain>
    </source>
</reference>
<evidence type="ECO:0000313" key="8">
    <source>
        <dbReference type="Proteomes" id="UP000008139"/>
    </source>
</evidence>
<dbReference type="InParanoid" id="F2LVD5"/>
<evidence type="ECO:0000256" key="1">
    <source>
        <dbReference type="ARBA" id="ARBA00004141"/>
    </source>
</evidence>
<dbReference type="NCBIfam" id="TIGR00367">
    <property type="entry name" value="calcium/sodium antiporter"/>
    <property type="match status" value="1"/>
</dbReference>
<feature type="transmembrane region" description="Helical" evidence="5">
    <location>
        <begin position="287"/>
        <end position="304"/>
    </location>
</feature>
<dbReference type="eggNOG" id="COG0530">
    <property type="taxonomic scope" value="Bacteria"/>
</dbReference>
<evidence type="ECO:0000256" key="4">
    <source>
        <dbReference type="ARBA" id="ARBA00023136"/>
    </source>
</evidence>
<dbReference type="KEGG" id="hmr:Hipma_0749"/>
<keyword evidence="4 5" id="KW-0472">Membrane</keyword>
<evidence type="ECO:0000313" key="7">
    <source>
        <dbReference type="EMBL" id="AEA33719.1"/>
    </source>
</evidence>
<dbReference type="PANTHER" id="PTHR10846:SF8">
    <property type="entry name" value="INNER MEMBRANE PROTEIN YRBG"/>
    <property type="match status" value="1"/>
</dbReference>
<dbReference type="GO" id="GO:0005262">
    <property type="term" value="F:calcium channel activity"/>
    <property type="evidence" value="ECO:0007669"/>
    <property type="project" value="TreeGrafter"/>
</dbReference>
<comment type="subcellular location">
    <subcellularLocation>
        <location evidence="1">Membrane</location>
        <topology evidence="1">Multi-pass membrane protein</topology>
    </subcellularLocation>
</comment>
<feature type="transmembrane region" description="Helical" evidence="5">
    <location>
        <begin position="69"/>
        <end position="91"/>
    </location>
</feature>
<dbReference type="EMBL" id="CP002606">
    <property type="protein sequence ID" value="AEA33719.1"/>
    <property type="molecule type" value="Genomic_DNA"/>
</dbReference>
<dbReference type="InterPro" id="IPR004837">
    <property type="entry name" value="NaCa_Exmemb"/>
</dbReference>
<feature type="transmembrane region" description="Helical" evidence="5">
    <location>
        <begin position="127"/>
        <end position="146"/>
    </location>
</feature>
<dbReference type="Proteomes" id="UP000008139">
    <property type="component" value="Chromosome"/>
</dbReference>
<feature type="domain" description="Sodium/calcium exchanger membrane region" evidence="6">
    <location>
        <begin position="6"/>
        <end position="145"/>
    </location>
</feature>
<dbReference type="PANTHER" id="PTHR10846">
    <property type="entry name" value="SODIUM/POTASSIUM/CALCIUM EXCHANGER"/>
    <property type="match status" value="1"/>
</dbReference>
<dbReference type="HOGENOM" id="CLU_007948_0_1_7"/>
<dbReference type="InterPro" id="IPR044880">
    <property type="entry name" value="NCX_ion-bd_dom_sf"/>
</dbReference>
<evidence type="ECO:0000256" key="2">
    <source>
        <dbReference type="ARBA" id="ARBA00022692"/>
    </source>
</evidence>